<dbReference type="EMBL" id="WHJF01000109">
    <property type="protein sequence ID" value="NHZ66025.1"/>
    <property type="molecule type" value="Genomic_DNA"/>
</dbReference>
<gene>
    <name evidence="2" type="ORF">F1735_27650</name>
</gene>
<dbReference type="RefSeq" id="WP_167239938.1">
    <property type="nucleotide sequence ID" value="NZ_WHJF01000109.1"/>
</dbReference>
<evidence type="ECO:0000313" key="3">
    <source>
        <dbReference type="Proteomes" id="UP000610594"/>
    </source>
</evidence>
<dbReference type="Proteomes" id="UP000610594">
    <property type="component" value="Unassembled WGS sequence"/>
</dbReference>
<evidence type="ECO:0000256" key="1">
    <source>
        <dbReference type="SAM" id="SignalP"/>
    </source>
</evidence>
<keyword evidence="3" id="KW-1185">Reference proteome</keyword>
<sequence>MKTALTAILLVLSANVGAVPFLDRSIDFSIDTPKDTKVEKNTTSQGSIVSMKFRDDKNYEAVTLQAMRITNGGSFDMPILSVFTEFIGGMSDRIGTSPIKPIRTITYLGMTLYVATHLGVNTGSGSPQGITTVAYFAEKGTWRKMMLLQFMSDANAAPSDAELLNRFASLKYEPSLSR</sequence>
<proteinExistence type="predicted"/>
<evidence type="ECO:0000313" key="2">
    <source>
        <dbReference type="EMBL" id="NHZ66025.1"/>
    </source>
</evidence>
<comment type="caution">
    <text evidence="2">The sequence shown here is derived from an EMBL/GenBank/DDBJ whole genome shotgun (WGS) entry which is preliminary data.</text>
</comment>
<keyword evidence="1" id="KW-0732">Signal</keyword>
<feature type="chain" id="PRO_5047465062" evidence="1">
    <location>
        <begin position="19"/>
        <end position="178"/>
    </location>
</feature>
<organism evidence="2 3">
    <name type="scientific">Massilia genomosp. 1</name>
    <dbReference type="NCBI Taxonomy" id="2609280"/>
    <lineage>
        <taxon>Bacteria</taxon>
        <taxon>Pseudomonadati</taxon>
        <taxon>Pseudomonadota</taxon>
        <taxon>Betaproteobacteria</taxon>
        <taxon>Burkholderiales</taxon>
        <taxon>Oxalobacteraceae</taxon>
        <taxon>Telluria group</taxon>
        <taxon>Massilia</taxon>
    </lineage>
</organism>
<feature type="signal peptide" evidence="1">
    <location>
        <begin position="1"/>
        <end position="18"/>
    </location>
</feature>
<protein>
    <submittedName>
        <fullName evidence="2">Uncharacterized protein</fullName>
    </submittedName>
</protein>
<reference evidence="2 3" key="1">
    <citation type="submission" date="2019-10" db="EMBL/GenBank/DDBJ databases">
        <title>Taxonomy of Antarctic Massilia spp.: description of Massilia rubra sp. nov., Massilia aquatica sp. nov., Massilia mucilaginosa sp. nov., Massilia frigida sp. nov. isolated from streams, lakes and regoliths.</title>
        <authorList>
            <person name="Holochova P."/>
            <person name="Sedlacek I."/>
            <person name="Kralova S."/>
            <person name="Maslanova I."/>
            <person name="Busse H.-J."/>
            <person name="Stankova E."/>
            <person name="Vrbovska V."/>
            <person name="Kovarovic V."/>
            <person name="Bartak M."/>
            <person name="Svec P."/>
            <person name="Pantucek R."/>
        </authorList>
    </citation>
    <scope>NUCLEOTIDE SEQUENCE [LARGE SCALE GENOMIC DNA]</scope>
    <source>
        <strain evidence="2 3">CCM 8694</strain>
    </source>
</reference>
<accession>A0ABX0MZ63</accession>
<name>A0ABX0MZ63_9BURK</name>